<protein>
    <submittedName>
        <fullName evidence="2">S35E1 protein</fullName>
    </submittedName>
</protein>
<feature type="non-terminal residue" evidence="2">
    <location>
        <position position="1"/>
    </location>
</feature>
<dbReference type="InterPro" id="IPR004853">
    <property type="entry name" value="Sugar_P_trans_dom"/>
</dbReference>
<dbReference type="Proteomes" id="UP001166093">
    <property type="component" value="Unassembled WGS sequence"/>
</dbReference>
<feature type="domain" description="Sugar phosphate transporter" evidence="1">
    <location>
        <begin position="1"/>
        <end position="41"/>
    </location>
</feature>
<keyword evidence="3" id="KW-1185">Reference proteome</keyword>
<evidence type="ECO:0000313" key="2">
    <source>
        <dbReference type="EMBL" id="MBN3278123.1"/>
    </source>
</evidence>
<comment type="caution">
    <text evidence="2">The sequence shown here is derived from an EMBL/GenBank/DDBJ whole genome shotgun (WGS) entry which is preliminary data.</text>
</comment>
<name>A0ABS2XUU8_POLSP</name>
<proteinExistence type="predicted"/>
<dbReference type="EMBL" id="JAAWVQ010077354">
    <property type="protein sequence ID" value="MBN3278123.1"/>
    <property type="molecule type" value="Genomic_DNA"/>
</dbReference>
<evidence type="ECO:0000313" key="3">
    <source>
        <dbReference type="Proteomes" id="UP001166093"/>
    </source>
</evidence>
<accession>A0ABS2XUU8</accession>
<sequence>MIAFSILNLISPLSYSVANATKRIIVISVSLLLLRNPVSSKSPAHTSKLSVPTRARFVFVLVSYAIKSAALEKSQANGIMPFPVNSDYQYRGNNMLTDHFQYSRQTHALGKRSNQYDV</sequence>
<feature type="non-terminal residue" evidence="2">
    <location>
        <position position="118"/>
    </location>
</feature>
<gene>
    <name evidence="2" type="primary">Slc35e1_1</name>
    <name evidence="2" type="ORF">GTO93_0021413</name>
</gene>
<reference evidence="2" key="1">
    <citation type="journal article" date="2021" name="Cell">
        <title>Tracing the genetic footprints of vertebrate landing in non-teleost ray-finned fishes.</title>
        <authorList>
            <person name="Bi X."/>
            <person name="Wang K."/>
            <person name="Yang L."/>
            <person name="Pan H."/>
            <person name="Jiang H."/>
            <person name="Wei Q."/>
            <person name="Fang M."/>
            <person name="Yu H."/>
            <person name="Zhu C."/>
            <person name="Cai Y."/>
            <person name="He Y."/>
            <person name="Gan X."/>
            <person name="Zeng H."/>
            <person name="Yu D."/>
            <person name="Zhu Y."/>
            <person name="Jiang H."/>
            <person name="Qiu Q."/>
            <person name="Yang H."/>
            <person name="Zhang Y.E."/>
            <person name="Wang W."/>
            <person name="Zhu M."/>
            <person name="He S."/>
            <person name="Zhang G."/>
        </authorList>
    </citation>
    <scope>NUCLEOTIDE SEQUENCE</scope>
    <source>
        <strain evidence="2">Pddl_001</strain>
    </source>
</reference>
<organism evidence="2 3">
    <name type="scientific">Polyodon spathula</name>
    <name type="common">North American paddlefish</name>
    <name type="synonym">Squalus spathula</name>
    <dbReference type="NCBI Taxonomy" id="7913"/>
    <lineage>
        <taxon>Eukaryota</taxon>
        <taxon>Metazoa</taxon>
        <taxon>Chordata</taxon>
        <taxon>Craniata</taxon>
        <taxon>Vertebrata</taxon>
        <taxon>Euteleostomi</taxon>
        <taxon>Actinopterygii</taxon>
        <taxon>Chondrostei</taxon>
        <taxon>Acipenseriformes</taxon>
        <taxon>Polyodontidae</taxon>
        <taxon>Polyodon</taxon>
    </lineage>
</organism>
<evidence type="ECO:0000259" key="1">
    <source>
        <dbReference type="Pfam" id="PF03151"/>
    </source>
</evidence>
<dbReference type="Pfam" id="PF03151">
    <property type="entry name" value="TPT"/>
    <property type="match status" value="1"/>
</dbReference>